<feature type="domain" description="RCK C-terminal" evidence="2">
    <location>
        <begin position="134"/>
        <end position="230"/>
    </location>
</feature>
<dbReference type="Gene3D" id="3.30.70.1450">
    <property type="entry name" value="Regulator of K+ conductance, C-terminal domain"/>
    <property type="match status" value="1"/>
</dbReference>
<dbReference type="Gene3D" id="3.40.50.720">
    <property type="entry name" value="NAD(P)-binding Rossmann-like Domain"/>
    <property type="match status" value="1"/>
</dbReference>
<accession>A0A7C0ZHP8</accession>
<dbReference type="InterPro" id="IPR036291">
    <property type="entry name" value="NAD(P)-bd_dom_sf"/>
</dbReference>
<dbReference type="Pfam" id="PF02080">
    <property type="entry name" value="TrkA_C"/>
    <property type="match status" value="1"/>
</dbReference>
<dbReference type="PANTHER" id="PTHR43833:SF7">
    <property type="entry name" value="KTR SYSTEM POTASSIUM UPTAKE PROTEIN C"/>
    <property type="match status" value="1"/>
</dbReference>
<dbReference type="GO" id="GO:0006813">
    <property type="term" value="P:potassium ion transport"/>
    <property type="evidence" value="ECO:0007669"/>
    <property type="project" value="InterPro"/>
</dbReference>
<comment type="caution">
    <text evidence="3">The sequence shown here is derived from an EMBL/GenBank/DDBJ whole genome shotgun (WGS) entry which is preliminary data.</text>
</comment>
<feature type="domain" description="RCK N-terminal" evidence="1">
    <location>
        <begin position="1"/>
        <end position="117"/>
    </location>
</feature>
<dbReference type="PANTHER" id="PTHR43833">
    <property type="entry name" value="POTASSIUM CHANNEL PROTEIN 2-RELATED-RELATED"/>
    <property type="match status" value="1"/>
</dbReference>
<name>A0A7C0ZHP8_UNCW3</name>
<dbReference type="InterPro" id="IPR036721">
    <property type="entry name" value="RCK_C_sf"/>
</dbReference>
<evidence type="ECO:0000313" key="3">
    <source>
        <dbReference type="EMBL" id="HDI83183.1"/>
    </source>
</evidence>
<dbReference type="SUPFAM" id="SSF116726">
    <property type="entry name" value="TrkA C-terminal domain-like"/>
    <property type="match status" value="1"/>
</dbReference>
<dbReference type="GO" id="GO:0008324">
    <property type="term" value="F:monoatomic cation transmembrane transporter activity"/>
    <property type="evidence" value="ECO:0007669"/>
    <property type="project" value="InterPro"/>
</dbReference>
<dbReference type="InterPro" id="IPR050721">
    <property type="entry name" value="Trk_Ktr_HKT_K-transport"/>
</dbReference>
<evidence type="ECO:0000259" key="2">
    <source>
        <dbReference type="PROSITE" id="PS51202"/>
    </source>
</evidence>
<proteinExistence type="predicted"/>
<reference evidence="3" key="1">
    <citation type="journal article" date="2020" name="mSystems">
        <title>Genome- and Community-Level Interaction Insights into Carbon Utilization and Element Cycling Functions of Hydrothermarchaeota in Hydrothermal Sediment.</title>
        <authorList>
            <person name="Zhou Z."/>
            <person name="Liu Y."/>
            <person name="Xu W."/>
            <person name="Pan J."/>
            <person name="Luo Z.H."/>
            <person name="Li M."/>
        </authorList>
    </citation>
    <scope>NUCLEOTIDE SEQUENCE [LARGE SCALE GENOMIC DNA]</scope>
    <source>
        <strain evidence="3">HyVt-102</strain>
    </source>
</reference>
<organism evidence="3">
    <name type="scientific">candidate division WOR-3 bacterium</name>
    <dbReference type="NCBI Taxonomy" id="2052148"/>
    <lineage>
        <taxon>Bacteria</taxon>
        <taxon>Bacteria division WOR-3</taxon>
    </lineage>
</organism>
<evidence type="ECO:0000259" key="1">
    <source>
        <dbReference type="PROSITE" id="PS51201"/>
    </source>
</evidence>
<dbReference type="EMBL" id="DQWE01000253">
    <property type="protein sequence ID" value="HDI83183.1"/>
    <property type="molecule type" value="Genomic_DNA"/>
</dbReference>
<dbReference type="SUPFAM" id="SSF51735">
    <property type="entry name" value="NAD(P)-binding Rossmann-fold domains"/>
    <property type="match status" value="1"/>
</dbReference>
<protein>
    <submittedName>
        <fullName evidence="3">TrkA family potassium uptake protein</fullName>
    </submittedName>
</protein>
<dbReference type="InterPro" id="IPR003148">
    <property type="entry name" value="RCK_N"/>
</dbReference>
<dbReference type="Pfam" id="PF02254">
    <property type="entry name" value="TrkA_N"/>
    <property type="match status" value="1"/>
</dbReference>
<gene>
    <name evidence="3" type="ORF">ENF18_05280</name>
</gene>
<dbReference type="AlphaFoldDB" id="A0A7C0ZHP8"/>
<dbReference type="PROSITE" id="PS51201">
    <property type="entry name" value="RCK_N"/>
    <property type="match status" value="1"/>
</dbReference>
<dbReference type="InterPro" id="IPR006037">
    <property type="entry name" value="RCK_C"/>
</dbReference>
<dbReference type="Proteomes" id="UP000885847">
    <property type="component" value="Unassembled WGS sequence"/>
</dbReference>
<sequence length="230" mass="25127">MKDVVVIGLGAFGSTVALELAKRGCNVLVIDRDEEQVEAFSQYVVNAVTADATDPRALKEAGVENFKIAVVSVGEDIASSILITMNLKELGVDYVVTKATTELQGRILRKIGADKVIFPERDIALRTAESIANPSIFDYIELSPSYGIIEIVAPPQVIGKTLRESQIRSKYGLNLIAIKREVPIIDEGGKTVLSEEIIVSPAGDEKLIEGDVLVLIGKYDDLERFKKLRR</sequence>
<dbReference type="PROSITE" id="PS51202">
    <property type="entry name" value="RCK_C"/>
    <property type="match status" value="1"/>
</dbReference>